<dbReference type="Proteomes" id="UP001222325">
    <property type="component" value="Unassembled WGS sequence"/>
</dbReference>
<keyword evidence="4" id="KW-1185">Reference proteome</keyword>
<reference evidence="3" key="1">
    <citation type="submission" date="2023-03" db="EMBL/GenBank/DDBJ databases">
        <title>Massive genome expansion in bonnet fungi (Mycena s.s.) driven by repeated elements and novel gene families across ecological guilds.</title>
        <authorList>
            <consortium name="Lawrence Berkeley National Laboratory"/>
            <person name="Harder C.B."/>
            <person name="Miyauchi S."/>
            <person name="Viragh M."/>
            <person name="Kuo A."/>
            <person name="Thoen E."/>
            <person name="Andreopoulos B."/>
            <person name="Lu D."/>
            <person name="Skrede I."/>
            <person name="Drula E."/>
            <person name="Henrissat B."/>
            <person name="Morin E."/>
            <person name="Kohler A."/>
            <person name="Barry K."/>
            <person name="LaButti K."/>
            <person name="Morin E."/>
            <person name="Salamov A."/>
            <person name="Lipzen A."/>
            <person name="Mereny Z."/>
            <person name="Hegedus B."/>
            <person name="Baldrian P."/>
            <person name="Stursova M."/>
            <person name="Weitz H."/>
            <person name="Taylor A."/>
            <person name="Grigoriev I.V."/>
            <person name="Nagy L.G."/>
            <person name="Martin F."/>
            <person name="Kauserud H."/>
        </authorList>
    </citation>
    <scope>NUCLEOTIDE SEQUENCE</scope>
    <source>
        <strain evidence="3">CBHHK173m</strain>
    </source>
</reference>
<gene>
    <name evidence="3" type="ORF">B0H15DRAFT_1023007</name>
</gene>
<feature type="compositionally biased region" description="Polar residues" evidence="1">
    <location>
        <begin position="152"/>
        <end position="175"/>
    </location>
</feature>
<sequence>MAAWGSPTSSFKYQLQAPTPRLPSSSLPPFLALHPSLASLSSVCLPFSAHSLGASGTRPSALDAALRRSLNVQYPISNIQYPILSNIQYPIPNANRQDARFFPRSLFVFLLAYCISLRLSSAPAFVFRLPASLSPRLGGSGAWSRLSPGPTRVSTGSTARVSTVSTGQHSCSRQGSTSALDSVSVRAALLRARVRRLLLAHRDEQ</sequence>
<dbReference type="EMBL" id="JARJCN010000031">
    <property type="protein sequence ID" value="KAJ7086344.1"/>
    <property type="molecule type" value="Genomic_DNA"/>
</dbReference>
<feature type="transmembrane region" description="Helical" evidence="2">
    <location>
        <begin position="106"/>
        <end position="127"/>
    </location>
</feature>
<evidence type="ECO:0000313" key="4">
    <source>
        <dbReference type="Proteomes" id="UP001222325"/>
    </source>
</evidence>
<accession>A0AAD6XTK7</accession>
<evidence type="ECO:0000256" key="2">
    <source>
        <dbReference type="SAM" id="Phobius"/>
    </source>
</evidence>
<evidence type="ECO:0000313" key="3">
    <source>
        <dbReference type="EMBL" id="KAJ7086344.1"/>
    </source>
</evidence>
<feature type="region of interest" description="Disordered" evidence="1">
    <location>
        <begin position="144"/>
        <end position="175"/>
    </location>
</feature>
<keyword evidence="2" id="KW-0472">Membrane</keyword>
<proteinExistence type="predicted"/>
<keyword evidence="2" id="KW-0812">Transmembrane</keyword>
<keyword evidence="2" id="KW-1133">Transmembrane helix</keyword>
<organism evidence="3 4">
    <name type="scientific">Mycena belliarum</name>
    <dbReference type="NCBI Taxonomy" id="1033014"/>
    <lineage>
        <taxon>Eukaryota</taxon>
        <taxon>Fungi</taxon>
        <taxon>Dikarya</taxon>
        <taxon>Basidiomycota</taxon>
        <taxon>Agaricomycotina</taxon>
        <taxon>Agaricomycetes</taxon>
        <taxon>Agaricomycetidae</taxon>
        <taxon>Agaricales</taxon>
        <taxon>Marasmiineae</taxon>
        <taxon>Mycenaceae</taxon>
        <taxon>Mycena</taxon>
    </lineage>
</organism>
<dbReference type="AlphaFoldDB" id="A0AAD6XTK7"/>
<evidence type="ECO:0000256" key="1">
    <source>
        <dbReference type="SAM" id="MobiDB-lite"/>
    </source>
</evidence>
<comment type="caution">
    <text evidence="3">The sequence shown here is derived from an EMBL/GenBank/DDBJ whole genome shotgun (WGS) entry which is preliminary data.</text>
</comment>
<protein>
    <submittedName>
        <fullName evidence="3">Uncharacterized protein</fullName>
    </submittedName>
</protein>
<name>A0AAD6XTK7_9AGAR</name>